<dbReference type="InterPro" id="IPR027815">
    <property type="entry name" value="CSC1/OSCA1-like_cyt"/>
</dbReference>
<dbReference type="OrthoDB" id="2150324at2759"/>
<feature type="transmembrane region" description="Helical" evidence="9">
    <location>
        <begin position="104"/>
        <end position="125"/>
    </location>
</feature>
<keyword evidence="7" id="KW-0175">Coiled coil</keyword>
<feature type="transmembrane region" description="Helical" evidence="9">
    <location>
        <begin position="659"/>
        <end position="680"/>
    </location>
</feature>
<evidence type="ECO:0000256" key="4">
    <source>
        <dbReference type="ARBA" id="ARBA00022692"/>
    </source>
</evidence>
<sequence>MSSKADNTEDSQLSLTGMATQLGINVGIAVGVLLVFNILRPNNSLVYAPKYKYATKTKQPPELGHGFFAWFRPVMHTPDSVLIEKIGFDATLFIQFIRMIRRMLYFMTFIGVCVIIPINIVATSFTGEWPPNLGLEFLSISTINYYDGKFHASNGDLNWYWCHAAGTWIYSIIIYFFLWRFYSNYVVFRQQYFESDDYQMSMHGRSLMIFNVPQSMRSDQALTNWVNSLGLKYPAQQVCIGTQNTELAKYVEEHEDAVRKLEIILSNHLKDGHVIEGKKRPLVRIGGYLGCCGGVKVDAINYYSEKIQELQEKITDARSRISTSKKTNYGWISYDKVSWAHANAKHLASSSSPLLSLPKRISEGPTPSIELAPQPKDIIWSNLALNEHVKRTKRLIVTFIFYGFVFFWFIPSSFLSASSNVKDFLRLFPGSTQFMKQHKTFVSLLSSWFTPIVMAIFFFILPKVLRFMSQQQGYMTGTSLDRQVLAKLFIFFIINNLLVFTVSSTLIAVYAEIQKAVVSGTTLTAKQFFSTMSGNLTQVAKNLSDVSTYWVNYVSLKGLGVIVDLAQVVVLLTVTLRKLFTRPSPRQLQEFTRPTAFDYPLFYNVLLFFFTVGLIYSVIAPLVLPFTMIYFLLATMVFKYLLMYVFVTGVETGGQIWRLLFNRLLVSTVLFQVIMIAVLNLKSARIPSIAVAPLPLVTILFKIVCSRRFDGRVYYYTPKTEQHSSTKYDPDHKFGSNGTTKKAKNSIGFRFGDPAFFAELPVPMVHERVRHLLPKLYGSANTTSKKPFISRMTRQKSVRHVSVIHLQNNSGGGGELQFQSIGEKDLELDDSTEGVKGMYKFNEDEESQNVVDPPKTSYYSNSFSSHNNINNNTIAMNPLKRLSNRITSSLHYNNPSSSSSSNNDIYSPRRPLVTSISYLDTNSGADYDDHDIVSSYRQPDHRLKSTPPQRQMTEDMEYFVAGRAYRSHDPHSINNTNVIEMANIYRAQQQPYEPHPQHNPLVDNYNQYIRNPINAYTTGNGKTKNHQHEMNNSRYHKKHEYL</sequence>
<feature type="transmembrane region" description="Helical" evidence="9">
    <location>
        <begin position="488"/>
        <end position="511"/>
    </location>
</feature>
<evidence type="ECO:0008006" key="15">
    <source>
        <dbReference type="Google" id="ProtNLM"/>
    </source>
</evidence>
<evidence type="ECO:0000256" key="8">
    <source>
        <dbReference type="SAM" id="MobiDB-lite"/>
    </source>
</evidence>
<dbReference type="Pfam" id="PF02714">
    <property type="entry name" value="RSN1_7TM"/>
    <property type="match status" value="1"/>
</dbReference>
<reference evidence="13" key="1">
    <citation type="submission" date="2020-12" db="EMBL/GenBank/DDBJ databases">
        <title>Metabolic potential, ecology and presence of endohyphal bacteria is reflected in genomic diversity of Mucoromycotina.</title>
        <authorList>
            <person name="Muszewska A."/>
            <person name="Okrasinska A."/>
            <person name="Steczkiewicz K."/>
            <person name="Drgas O."/>
            <person name="Orlowska M."/>
            <person name="Perlinska-Lenart U."/>
            <person name="Aleksandrzak-Piekarczyk T."/>
            <person name="Szatraj K."/>
            <person name="Zielenkiewicz U."/>
            <person name="Pilsyk S."/>
            <person name="Malc E."/>
            <person name="Mieczkowski P."/>
            <person name="Kruszewska J.S."/>
            <person name="Biernat P."/>
            <person name="Pawlowska J."/>
        </authorList>
    </citation>
    <scope>NUCLEOTIDE SEQUENCE</scope>
    <source>
        <strain evidence="13">CBS 226.32</strain>
    </source>
</reference>
<feature type="transmembrane region" description="Helical" evidence="9">
    <location>
        <begin position="686"/>
        <end position="705"/>
    </location>
</feature>
<accession>A0A8H7QNZ7</accession>
<dbReference type="InterPro" id="IPR032880">
    <property type="entry name" value="CSC1/OSCA1-like_N"/>
</dbReference>
<evidence type="ECO:0000256" key="5">
    <source>
        <dbReference type="ARBA" id="ARBA00022989"/>
    </source>
</evidence>
<feature type="transmembrane region" description="Helical" evidence="9">
    <location>
        <begin position="20"/>
        <end position="39"/>
    </location>
</feature>
<name>A0A8H7QNZ7_9FUNG</name>
<comment type="caution">
    <text evidence="13">The sequence shown here is derived from an EMBL/GenBank/DDBJ whole genome shotgun (WGS) entry which is preliminary data.</text>
</comment>
<organism evidence="13 14">
    <name type="scientific">Mucor plumbeus</name>
    <dbReference type="NCBI Taxonomy" id="97098"/>
    <lineage>
        <taxon>Eukaryota</taxon>
        <taxon>Fungi</taxon>
        <taxon>Fungi incertae sedis</taxon>
        <taxon>Mucoromycota</taxon>
        <taxon>Mucoromycotina</taxon>
        <taxon>Mucoromycetes</taxon>
        <taxon>Mucorales</taxon>
        <taxon>Mucorineae</taxon>
        <taxon>Mucoraceae</taxon>
        <taxon>Mucor</taxon>
    </lineage>
</organism>
<evidence type="ECO:0000256" key="3">
    <source>
        <dbReference type="ARBA" id="ARBA00022448"/>
    </source>
</evidence>
<keyword evidence="3" id="KW-0813">Transport</keyword>
<feature type="domain" description="CSC1/OSCA1-like cytosolic" evidence="12">
    <location>
        <begin position="205"/>
        <end position="382"/>
    </location>
</feature>
<evidence type="ECO:0000259" key="11">
    <source>
        <dbReference type="Pfam" id="PF13967"/>
    </source>
</evidence>
<feature type="domain" description="CSC1/OSCA1-like 7TM region" evidence="10">
    <location>
        <begin position="393"/>
        <end position="678"/>
    </location>
</feature>
<evidence type="ECO:0000256" key="1">
    <source>
        <dbReference type="ARBA" id="ARBA00004141"/>
    </source>
</evidence>
<dbReference type="Pfam" id="PF13967">
    <property type="entry name" value="RSN1_TM"/>
    <property type="match status" value="1"/>
</dbReference>
<proteinExistence type="inferred from homology"/>
<dbReference type="PANTHER" id="PTHR13018">
    <property type="entry name" value="PROBABLE MEMBRANE PROTEIN DUF221-RELATED"/>
    <property type="match status" value="1"/>
</dbReference>
<evidence type="ECO:0000259" key="10">
    <source>
        <dbReference type="Pfam" id="PF02714"/>
    </source>
</evidence>
<feature type="transmembrane region" description="Helical" evidence="9">
    <location>
        <begin position="629"/>
        <end position="647"/>
    </location>
</feature>
<keyword evidence="14" id="KW-1185">Reference proteome</keyword>
<evidence type="ECO:0000256" key="9">
    <source>
        <dbReference type="SAM" id="Phobius"/>
    </source>
</evidence>
<feature type="transmembrane region" description="Helical" evidence="9">
    <location>
        <begin position="601"/>
        <end position="623"/>
    </location>
</feature>
<dbReference type="InterPro" id="IPR045122">
    <property type="entry name" value="Csc1-like"/>
</dbReference>
<dbReference type="GO" id="GO:0005886">
    <property type="term" value="C:plasma membrane"/>
    <property type="evidence" value="ECO:0007669"/>
    <property type="project" value="TreeGrafter"/>
</dbReference>
<dbReference type="Proteomes" id="UP000650833">
    <property type="component" value="Unassembled WGS sequence"/>
</dbReference>
<feature type="domain" description="CSC1/OSCA1-like N-terminal transmembrane" evidence="11">
    <location>
        <begin position="19"/>
        <end position="180"/>
    </location>
</feature>
<comment type="similarity">
    <text evidence="2">Belongs to the CSC1 (TC 1.A.17) family.</text>
</comment>
<evidence type="ECO:0000313" key="13">
    <source>
        <dbReference type="EMBL" id="KAG2196128.1"/>
    </source>
</evidence>
<feature type="transmembrane region" description="Helical" evidence="9">
    <location>
        <begin position="158"/>
        <end position="179"/>
    </location>
</feature>
<feature type="transmembrane region" description="Helical" evidence="9">
    <location>
        <begin position="559"/>
        <end position="580"/>
    </location>
</feature>
<evidence type="ECO:0000313" key="14">
    <source>
        <dbReference type="Proteomes" id="UP000650833"/>
    </source>
</evidence>
<feature type="region of interest" description="Disordered" evidence="8">
    <location>
        <begin position="1017"/>
        <end position="1042"/>
    </location>
</feature>
<keyword evidence="5 9" id="KW-1133">Transmembrane helix</keyword>
<keyword evidence="6 9" id="KW-0472">Membrane</keyword>
<dbReference type="AlphaFoldDB" id="A0A8H7QNZ7"/>
<evidence type="ECO:0000256" key="7">
    <source>
        <dbReference type="SAM" id="Coils"/>
    </source>
</evidence>
<feature type="transmembrane region" description="Helical" evidence="9">
    <location>
        <begin position="441"/>
        <end position="461"/>
    </location>
</feature>
<dbReference type="InterPro" id="IPR003864">
    <property type="entry name" value="CSC1/OSCA1-like_7TM"/>
</dbReference>
<feature type="coiled-coil region" evidence="7">
    <location>
        <begin position="300"/>
        <end position="327"/>
    </location>
</feature>
<gene>
    <name evidence="13" type="ORF">INT46_011793</name>
</gene>
<evidence type="ECO:0000256" key="2">
    <source>
        <dbReference type="ARBA" id="ARBA00007779"/>
    </source>
</evidence>
<keyword evidence="4 9" id="KW-0812">Transmembrane</keyword>
<dbReference type="GO" id="GO:0005227">
    <property type="term" value="F:calcium-activated cation channel activity"/>
    <property type="evidence" value="ECO:0007669"/>
    <property type="project" value="InterPro"/>
</dbReference>
<dbReference type="EMBL" id="JAEPRC010000492">
    <property type="protein sequence ID" value="KAG2196128.1"/>
    <property type="molecule type" value="Genomic_DNA"/>
</dbReference>
<dbReference type="PANTHER" id="PTHR13018:SF149">
    <property type="entry name" value="DOMAIN PROTEIN, PUTATIVE (AFU_ORTHOLOGUE AFUA_3G11660)-RELATED"/>
    <property type="match status" value="1"/>
</dbReference>
<evidence type="ECO:0000259" key="12">
    <source>
        <dbReference type="Pfam" id="PF14703"/>
    </source>
</evidence>
<feature type="transmembrane region" description="Helical" evidence="9">
    <location>
        <begin position="395"/>
        <end position="421"/>
    </location>
</feature>
<dbReference type="Pfam" id="PF14703">
    <property type="entry name" value="PHM7_cyt"/>
    <property type="match status" value="1"/>
</dbReference>
<protein>
    <recommendedName>
        <fullName evidence="15">DUF221-domain-containing protein</fullName>
    </recommendedName>
</protein>
<evidence type="ECO:0000256" key="6">
    <source>
        <dbReference type="ARBA" id="ARBA00023136"/>
    </source>
</evidence>
<comment type="subcellular location">
    <subcellularLocation>
        <location evidence="1">Membrane</location>
        <topology evidence="1">Multi-pass membrane protein</topology>
    </subcellularLocation>
</comment>